<name>A0AAD5WHR8_PARTN</name>
<comment type="caution">
    <text evidence="1">The sequence shown here is derived from an EMBL/GenBank/DDBJ whole genome shotgun (WGS) entry which is preliminary data.</text>
</comment>
<gene>
    <name evidence="1" type="ORF">KIN20_032048</name>
</gene>
<dbReference type="Proteomes" id="UP001196413">
    <property type="component" value="Unassembled WGS sequence"/>
</dbReference>
<sequence>MEARPLNNTILGQDAPPSGILRLSGDYPICINSMRLRITLSLQLSAMDHQVRSIRL</sequence>
<dbReference type="AlphaFoldDB" id="A0AAD5WHR8"/>
<organism evidence="1 2">
    <name type="scientific">Parelaphostrongylus tenuis</name>
    <name type="common">Meningeal worm</name>
    <dbReference type="NCBI Taxonomy" id="148309"/>
    <lineage>
        <taxon>Eukaryota</taxon>
        <taxon>Metazoa</taxon>
        <taxon>Ecdysozoa</taxon>
        <taxon>Nematoda</taxon>
        <taxon>Chromadorea</taxon>
        <taxon>Rhabditida</taxon>
        <taxon>Rhabditina</taxon>
        <taxon>Rhabditomorpha</taxon>
        <taxon>Strongyloidea</taxon>
        <taxon>Metastrongylidae</taxon>
        <taxon>Parelaphostrongylus</taxon>
    </lineage>
</organism>
<proteinExistence type="predicted"/>
<dbReference type="EMBL" id="JAHQIW010006769">
    <property type="protein sequence ID" value="KAJ1370341.1"/>
    <property type="molecule type" value="Genomic_DNA"/>
</dbReference>
<reference evidence="1" key="1">
    <citation type="submission" date="2021-06" db="EMBL/GenBank/DDBJ databases">
        <title>Parelaphostrongylus tenuis whole genome reference sequence.</title>
        <authorList>
            <person name="Garwood T.J."/>
            <person name="Larsen P.A."/>
            <person name="Fountain-Jones N.M."/>
            <person name="Garbe J.R."/>
            <person name="Macchietto M.G."/>
            <person name="Kania S.A."/>
            <person name="Gerhold R.W."/>
            <person name="Richards J.E."/>
            <person name="Wolf T.M."/>
        </authorList>
    </citation>
    <scope>NUCLEOTIDE SEQUENCE</scope>
    <source>
        <strain evidence="1">MNPRO001-30</strain>
        <tissue evidence="1">Meninges</tissue>
    </source>
</reference>
<keyword evidence="2" id="KW-1185">Reference proteome</keyword>
<evidence type="ECO:0000313" key="2">
    <source>
        <dbReference type="Proteomes" id="UP001196413"/>
    </source>
</evidence>
<protein>
    <submittedName>
        <fullName evidence="1">Uncharacterized protein</fullName>
    </submittedName>
</protein>
<accession>A0AAD5WHR8</accession>
<evidence type="ECO:0000313" key="1">
    <source>
        <dbReference type="EMBL" id="KAJ1370341.1"/>
    </source>
</evidence>